<evidence type="ECO:0000313" key="2">
    <source>
        <dbReference type="Proteomes" id="UP000015104"/>
    </source>
</evidence>
<dbReference type="EnsemblMetazoa" id="tetur01g04210.1">
    <property type="protein sequence ID" value="tetur01g04210.1"/>
    <property type="gene ID" value="tetur01g04210"/>
</dbReference>
<dbReference type="Proteomes" id="UP000015104">
    <property type="component" value="Unassembled WGS sequence"/>
</dbReference>
<organism evidence="1 2">
    <name type="scientific">Tetranychus urticae</name>
    <name type="common">Two-spotted spider mite</name>
    <dbReference type="NCBI Taxonomy" id="32264"/>
    <lineage>
        <taxon>Eukaryota</taxon>
        <taxon>Metazoa</taxon>
        <taxon>Ecdysozoa</taxon>
        <taxon>Arthropoda</taxon>
        <taxon>Chelicerata</taxon>
        <taxon>Arachnida</taxon>
        <taxon>Acari</taxon>
        <taxon>Acariformes</taxon>
        <taxon>Trombidiformes</taxon>
        <taxon>Prostigmata</taxon>
        <taxon>Eleutherengona</taxon>
        <taxon>Raphignathae</taxon>
        <taxon>Tetranychoidea</taxon>
        <taxon>Tetranychidae</taxon>
        <taxon>Tetranychus</taxon>
    </lineage>
</organism>
<dbReference type="EMBL" id="CAEY01000440">
    <property type="status" value="NOT_ANNOTATED_CDS"/>
    <property type="molecule type" value="Genomic_DNA"/>
</dbReference>
<protein>
    <submittedName>
        <fullName evidence="1">Uncharacterized protein</fullName>
    </submittedName>
</protein>
<dbReference type="AlphaFoldDB" id="T1JQR6"/>
<reference evidence="2" key="1">
    <citation type="submission" date="2011-08" db="EMBL/GenBank/DDBJ databases">
        <authorList>
            <person name="Rombauts S."/>
        </authorList>
    </citation>
    <scope>NUCLEOTIDE SEQUENCE</scope>
    <source>
        <strain evidence="2">London</strain>
    </source>
</reference>
<sequence>MDVNKFSTLTFKTLKLKLIYGATNEFNDD</sequence>
<keyword evidence="2" id="KW-1185">Reference proteome</keyword>
<proteinExistence type="predicted"/>
<dbReference type="HOGENOM" id="CLU_3410982_0_0_1"/>
<reference evidence="1" key="2">
    <citation type="submission" date="2015-06" db="UniProtKB">
        <authorList>
            <consortium name="EnsemblMetazoa"/>
        </authorList>
    </citation>
    <scope>IDENTIFICATION</scope>
</reference>
<evidence type="ECO:0000313" key="1">
    <source>
        <dbReference type="EnsemblMetazoa" id="tetur01g04210.1"/>
    </source>
</evidence>
<name>T1JQR6_TETUR</name>
<accession>T1JQR6</accession>